<organism evidence="16 17">
    <name type="scientific">Symbiodinium natans</name>
    <dbReference type="NCBI Taxonomy" id="878477"/>
    <lineage>
        <taxon>Eukaryota</taxon>
        <taxon>Sar</taxon>
        <taxon>Alveolata</taxon>
        <taxon>Dinophyceae</taxon>
        <taxon>Suessiales</taxon>
        <taxon>Symbiodiniaceae</taxon>
        <taxon>Symbiodinium</taxon>
    </lineage>
</organism>
<gene>
    <name evidence="16" type="primary">Cacna1h</name>
    <name evidence="16" type="ORF">SNAT2548_LOCUS28669</name>
</gene>
<keyword evidence="10" id="KW-0406">Ion transport</keyword>
<dbReference type="Gene3D" id="1.10.238.10">
    <property type="entry name" value="EF-hand"/>
    <property type="match status" value="1"/>
</dbReference>
<dbReference type="Pfam" id="PF13499">
    <property type="entry name" value="EF-hand_7"/>
    <property type="match status" value="1"/>
</dbReference>
<dbReference type="InterPro" id="IPR002048">
    <property type="entry name" value="EF_hand_dom"/>
</dbReference>
<dbReference type="InterPro" id="IPR011992">
    <property type="entry name" value="EF-hand-dom_pair"/>
</dbReference>
<comment type="caution">
    <text evidence="16">The sequence shown here is derived from an EMBL/GenBank/DDBJ whole genome shotgun (WGS) entry which is preliminary data.</text>
</comment>
<proteinExistence type="predicted"/>
<evidence type="ECO:0000313" key="17">
    <source>
        <dbReference type="Proteomes" id="UP000604046"/>
    </source>
</evidence>
<dbReference type="InterPro" id="IPR018247">
    <property type="entry name" value="EF_Hand_1_Ca_BS"/>
</dbReference>
<feature type="transmembrane region" description="Helical" evidence="14">
    <location>
        <begin position="210"/>
        <end position="234"/>
    </location>
</feature>
<feature type="domain" description="EF-hand" evidence="15">
    <location>
        <begin position="300"/>
        <end position="335"/>
    </location>
</feature>
<reference evidence="16" key="1">
    <citation type="submission" date="2021-02" db="EMBL/GenBank/DDBJ databases">
        <authorList>
            <person name="Dougan E. K."/>
            <person name="Rhodes N."/>
            <person name="Thang M."/>
            <person name="Chan C."/>
        </authorList>
    </citation>
    <scope>NUCLEOTIDE SEQUENCE</scope>
</reference>
<evidence type="ECO:0000256" key="8">
    <source>
        <dbReference type="ARBA" id="ARBA00022882"/>
    </source>
</evidence>
<evidence type="ECO:0000256" key="2">
    <source>
        <dbReference type="ARBA" id="ARBA00022448"/>
    </source>
</evidence>
<dbReference type="GO" id="GO:0005891">
    <property type="term" value="C:voltage-gated calcium channel complex"/>
    <property type="evidence" value="ECO:0007669"/>
    <property type="project" value="TreeGrafter"/>
</dbReference>
<evidence type="ECO:0000256" key="7">
    <source>
        <dbReference type="ARBA" id="ARBA00022837"/>
    </source>
</evidence>
<keyword evidence="7" id="KW-0106">Calcium</keyword>
<dbReference type="Pfam" id="PF00520">
    <property type="entry name" value="Ion_trans"/>
    <property type="match status" value="1"/>
</dbReference>
<dbReference type="PROSITE" id="PS00018">
    <property type="entry name" value="EF_HAND_1"/>
    <property type="match status" value="2"/>
</dbReference>
<dbReference type="PROSITE" id="PS50222">
    <property type="entry name" value="EF_HAND_2"/>
    <property type="match status" value="1"/>
</dbReference>
<dbReference type="InterPro" id="IPR027359">
    <property type="entry name" value="Volt_channel_dom_sf"/>
</dbReference>
<dbReference type="Proteomes" id="UP000604046">
    <property type="component" value="Unassembled WGS sequence"/>
</dbReference>
<feature type="transmembrane region" description="Helical" evidence="14">
    <location>
        <begin position="49"/>
        <end position="67"/>
    </location>
</feature>
<dbReference type="GO" id="GO:0005509">
    <property type="term" value="F:calcium ion binding"/>
    <property type="evidence" value="ECO:0007669"/>
    <property type="project" value="InterPro"/>
</dbReference>
<dbReference type="Gene3D" id="1.20.120.350">
    <property type="entry name" value="Voltage-gated potassium channels. Chain C"/>
    <property type="match status" value="1"/>
</dbReference>
<keyword evidence="8" id="KW-0851">Voltage-gated channel</keyword>
<evidence type="ECO:0000256" key="4">
    <source>
        <dbReference type="ARBA" id="ARBA00022568"/>
    </source>
</evidence>
<keyword evidence="9 14" id="KW-1133">Transmembrane helix</keyword>
<keyword evidence="4" id="KW-0109">Calcium transport</keyword>
<evidence type="ECO:0000256" key="3">
    <source>
        <dbReference type="ARBA" id="ARBA00022553"/>
    </source>
</evidence>
<dbReference type="GO" id="GO:0098703">
    <property type="term" value="P:calcium ion import across plasma membrane"/>
    <property type="evidence" value="ECO:0007669"/>
    <property type="project" value="TreeGrafter"/>
</dbReference>
<dbReference type="Gene3D" id="1.10.287.70">
    <property type="match status" value="1"/>
</dbReference>
<keyword evidence="6 14" id="KW-0812">Transmembrane</keyword>
<dbReference type="InterPro" id="IPR005821">
    <property type="entry name" value="Ion_trans_dom"/>
</dbReference>
<dbReference type="EMBL" id="CAJNDS010002525">
    <property type="protein sequence ID" value="CAE7512133.1"/>
    <property type="molecule type" value="Genomic_DNA"/>
</dbReference>
<dbReference type="SUPFAM" id="SSF81324">
    <property type="entry name" value="Voltage-gated potassium channels"/>
    <property type="match status" value="1"/>
</dbReference>
<evidence type="ECO:0000259" key="15">
    <source>
        <dbReference type="PROSITE" id="PS50222"/>
    </source>
</evidence>
<dbReference type="PANTHER" id="PTHR45628">
    <property type="entry name" value="VOLTAGE-DEPENDENT CALCIUM CHANNEL TYPE A SUBUNIT ALPHA-1"/>
    <property type="match status" value="1"/>
</dbReference>
<evidence type="ECO:0000256" key="12">
    <source>
        <dbReference type="ARBA" id="ARBA00023180"/>
    </source>
</evidence>
<protein>
    <submittedName>
        <fullName evidence="16">Cacna1h protein</fullName>
    </submittedName>
</protein>
<dbReference type="InterPro" id="IPR050599">
    <property type="entry name" value="VDCC_alpha-1_subunit"/>
</dbReference>
<dbReference type="SUPFAM" id="SSF47473">
    <property type="entry name" value="EF-hand"/>
    <property type="match status" value="1"/>
</dbReference>
<evidence type="ECO:0000256" key="10">
    <source>
        <dbReference type="ARBA" id="ARBA00023065"/>
    </source>
</evidence>
<evidence type="ECO:0000313" key="16">
    <source>
        <dbReference type="EMBL" id="CAE7512133.1"/>
    </source>
</evidence>
<dbReference type="SMART" id="SM00054">
    <property type="entry name" value="EFh"/>
    <property type="match status" value="2"/>
</dbReference>
<evidence type="ECO:0000256" key="9">
    <source>
        <dbReference type="ARBA" id="ARBA00022989"/>
    </source>
</evidence>
<evidence type="ECO:0000256" key="13">
    <source>
        <dbReference type="ARBA" id="ARBA00023303"/>
    </source>
</evidence>
<dbReference type="CDD" id="cd00051">
    <property type="entry name" value="EFh"/>
    <property type="match status" value="1"/>
</dbReference>
<dbReference type="PANTHER" id="PTHR45628:SF7">
    <property type="entry name" value="VOLTAGE-DEPENDENT CALCIUM CHANNEL TYPE A SUBUNIT ALPHA-1"/>
    <property type="match status" value="1"/>
</dbReference>
<evidence type="ECO:0000256" key="14">
    <source>
        <dbReference type="SAM" id="Phobius"/>
    </source>
</evidence>
<evidence type="ECO:0000256" key="6">
    <source>
        <dbReference type="ARBA" id="ARBA00022692"/>
    </source>
</evidence>
<keyword evidence="3" id="KW-0597">Phosphoprotein</keyword>
<feature type="transmembrane region" description="Helical" evidence="14">
    <location>
        <begin position="177"/>
        <end position="203"/>
    </location>
</feature>
<keyword evidence="11 14" id="KW-0472">Membrane</keyword>
<keyword evidence="12" id="KW-0325">Glycoprotein</keyword>
<accession>A0A812T3B6</accession>
<evidence type="ECO:0000256" key="11">
    <source>
        <dbReference type="ARBA" id="ARBA00023136"/>
    </source>
</evidence>
<dbReference type="AlphaFoldDB" id="A0A812T3B6"/>
<dbReference type="OrthoDB" id="26525at2759"/>
<keyword evidence="5" id="KW-0107">Calcium channel</keyword>
<sequence>MVAHVSATQLGRALYILAAIVLNSVIIGIESELTLRGEELPWAADVEIVLLAIYTMEIILRVLAGGLKIFYEGWFLFDLCLVFFSYIERIVASFAGEAQQQIMVLRLLRLFRLIRSFRMIKQIKPLWRLVHGLMASMDTVVSTLMLLLLLGEIMVATRSLAPAPISPWTNEVLREHFSSLGIAMITLTQFITMDSISAVYFPLIKLQPVVFLYFAILILIVSISVMNLVTAALVEGSLEHARALRREEEKLRSANAKNLLPEILALFDLADADGSGEIAIEEMREFEKKGQIPDDFLDQASVGSMTELFNVLDVDKSGVVTREEFVEGLMDILLRDVSIPQMQQLKMLRLMRDSMTELEGS</sequence>
<name>A0A812T3B6_9DINO</name>
<comment type="subcellular location">
    <subcellularLocation>
        <location evidence="1">Membrane</location>
        <topology evidence="1">Multi-pass membrane protein</topology>
    </subcellularLocation>
</comment>
<evidence type="ECO:0000256" key="1">
    <source>
        <dbReference type="ARBA" id="ARBA00004141"/>
    </source>
</evidence>
<keyword evidence="2" id="KW-0813">Transport</keyword>
<feature type="transmembrane region" description="Helical" evidence="14">
    <location>
        <begin position="135"/>
        <end position="157"/>
    </location>
</feature>
<keyword evidence="13" id="KW-0407">Ion channel</keyword>
<evidence type="ECO:0000256" key="5">
    <source>
        <dbReference type="ARBA" id="ARBA00022673"/>
    </source>
</evidence>
<dbReference type="GO" id="GO:0008331">
    <property type="term" value="F:high voltage-gated calcium channel activity"/>
    <property type="evidence" value="ECO:0007669"/>
    <property type="project" value="TreeGrafter"/>
</dbReference>
<keyword evidence="17" id="KW-1185">Reference proteome</keyword>
<feature type="transmembrane region" description="Helical" evidence="14">
    <location>
        <begin position="74"/>
        <end position="92"/>
    </location>
</feature>
<feature type="transmembrane region" description="Helical" evidence="14">
    <location>
        <begin position="12"/>
        <end position="29"/>
    </location>
</feature>